<dbReference type="PANTHER" id="PTHR11693:SF22">
    <property type="entry name" value="ATP SYNTHASE SUBUNIT GAMMA, MITOCHONDRIAL"/>
    <property type="match status" value="1"/>
</dbReference>
<sequence length="287" mass="33033">MAGLSTLKNRMNAVHSIKKITHAMELVSASKLKKNRYEYNNVKVYADAVKRSFDAIFQHIEPQEVNRLLQSNKTNKHLYIVFTGDLGLAGSYNSSVIKLARQTIKPNDKVLVIGSKGMAGLHKYFEKQIIYYKKSEEFIDHYLLVKEIAQFVQLLYREEKFETIRVIYSKYVNNLVQKETCENIFPYEFKNQSNLPKDSKFLHAAIEFEPSPEIVIQEAIPQYLNAQIFFAYSSSKLSELAARRSAMETATDNANELLEDLNIKYNRKRQSNITQEINEIVSGANAV</sequence>
<dbReference type="SUPFAM" id="SSF52943">
    <property type="entry name" value="ATP synthase (F1-ATPase), gamma subunit"/>
    <property type="match status" value="1"/>
</dbReference>
<dbReference type="Proteomes" id="UP000290876">
    <property type="component" value="Chromosome"/>
</dbReference>
<protein>
    <recommendedName>
        <fullName evidence="10">ATP synthase gamma chain</fullName>
    </recommendedName>
    <alternativeName>
        <fullName evidence="10">ATP synthase F1 sector gamma subunit</fullName>
    </alternativeName>
    <alternativeName>
        <fullName evidence="10">F-ATPase gamma subunit</fullName>
    </alternativeName>
</protein>
<evidence type="ECO:0000256" key="10">
    <source>
        <dbReference type="HAMAP-Rule" id="MF_00815"/>
    </source>
</evidence>
<dbReference type="EMBL" id="LR215043">
    <property type="protein sequence ID" value="VEU77973.1"/>
    <property type="molecule type" value="Genomic_DNA"/>
</dbReference>
<dbReference type="Gene3D" id="1.10.287.80">
    <property type="entry name" value="ATP synthase, gamma subunit, helix hairpin domain"/>
    <property type="match status" value="1"/>
</dbReference>
<organism evidence="11 12">
    <name type="scientific">Mycoplasmopsis columbinasalis</name>
    <dbReference type="NCBI Taxonomy" id="114880"/>
    <lineage>
        <taxon>Bacteria</taxon>
        <taxon>Bacillati</taxon>
        <taxon>Mycoplasmatota</taxon>
        <taxon>Mycoplasmoidales</taxon>
        <taxon>Metamycoplasmataceae</taxon>
        <taxon>Mycoplasmopsis</taxon>
    </lineage>
</organism>
<keyword evidence="5 10" id="KW-0375">Hydrogen ion transport</keyword>
<dbReference type="PRINTS" id="PR00126">
    <property type="entry name" value="ATPASEGAMMA"/>
</dbReference>
<dbReference type="GO" id="GO:0046933">
    <property type="term" value="F:proton-transporting ATP synthase activity, rotational mechanism"/>
    <property type="evidence" value="ECO:0007669"/>
    <property type="project" value="UniProtKB-UniRule"/>
</dbReference>
<evidence type="ECO:0000256" key="4">
    <source>
        <dbReference type="ARBA" id="ARBA00022448"/>
    </source>
</evidence>
<dbReference type="GO" id="GO:0005886">
    <property type="term" value="C:plasma membrane"/>
    <property type="evidence" value="ECO:0007669"/>
    <property type="project" value="UniProtKB-SubCell"/>
</dbReference>
<dbReference type="Pfam" id="PF00231">
    <property type="entry name" value="ATP-synt"/>
    <property type="match status" value="1"/>
</dbReference>
<dbReference type="GO" id="GO:0005524">
    <property type="term" value="F:ATP binding"/>
    <property type="evidence" value="ECO:0007669"/>
    <property type="project" value="UniProtKB-UniRule"/>
</dbReference>
<comment type="subcellular location">
    <subcellularLocation>
        <location evidence="10">Cell membrane</location>
        <topology evidence="10">Peripheral membrane protein</topology>
    </subcellularLocation>
    <subcellularLocation>
        <location evidence="2">Membrane</location>
        <topology evidence="2">Peripheral membrane protein</topology>
    </subcellularLocation>
</comment>
<keyword evidence="7 10" id="KW-0472">Membrane</keyword>
<name>A0A449B9W4_9BACT</name>
<proteinExistence type="inferred from homology"/>
<dbReference type="AlphaFoldDB" id="A0A449B9W4"/>
<dbReference type="CDD" id="cd12151">
    <property type="entry name" value="F1-ATPase_gamma"/>
    <property type="match status" value="1"/>
</dbReference>
<dbReference type="InterPro" id="IPR023632">
    <property type="entry name" value="ATP_synth_F1_gsu_CS"/>
</dbReference>
<dbReference type="GO" id="GO:0042777">
    <property type="term" value="P:proton motive force-driven plasma membrane ATP synthesis"/>
    <property type="evidence" value="ECO:0007669"/>
    <property type="project" value="UniProtKB-UniRule"/>
</dbReference>
<dbReference type="InterPro" id="IPR000131">
    <property type="entry name" value="ATP_synth_F1_gsu"/>
</dbReference>
<dbReference type="PANTHER" id="PTHR11693">
    <property type="entry name" value="ATP SYNTHASE GAMMA CHAIN"/>
    <property type="match status" value="1"/>
</dbReference>
<keyword evidence="8 10" id="KW-0139">CF(1)</keyword>
<dbReference type="GO" id="GO:0016787">
    <property type="term" value="F:hydrolase activity"/>
    <property type="evidence" value="ECO:0007669"/>
    <property type="project" value="UniProtKB-KW"/>
</dbReference>
<evidence type="ECO:0000256" key="6">
    <source>
        <dbReference type="ARBA" id="ARBA00023065"/>
    </source>
</evidence>
<gene>
    <name evidence="10 11" type="primary">atpG</name>
    <name evidence="11" type="ORF">NCTC10184_00188</name>
</gene>
<keyword evidence="10" id="KW-1003">Cell membrane</keyword>
<evidence type="ECO:0000256" key="9">
    <source>
        <dbReference type="ARBA" id="ARBA00023310"/>
    </source>
</evidence>
<keyword evidence="11" id="KW-0378">Hydrolase</keyword>
<evidence type="ECO:0000256" key="2">
    <source>
        <dbReference type="ARBA" id="ARBA00004170"/>
    </source>
</evidence>
<keyword evidence="9 10" id="KW-0066">ATP synthesis</keyword>
<dbReference type="NCBIfam" id="TIGR01146">
    <property type="entry name" value="ATPsyn_F1gamma"/>
    <property type="match status" value="1"/>
</dbReference>
<evidence type="ECO:0000256" key="5">
    <source>
        <dbReference type="ARBA" id="ARBA00022781"/>
    </source>
</evidence>
<dbReference type="OrthoDB" id="9812769at2"/>
<dbReference type="HAMAP" id="MF_00815">
    <property type="entry name" value="ATP_synth_gamma_bact"/>
    <property type="match status" value="1"/>
</dbReference>
<evidence type="ECO:0000256" key="1">
    <source>
        <dbReference type="ARBA" id="ARBA00003456"/>
    </source>
</evidence>
<reference evidence="11 12" key="1">
    <citation type="submission" date="2019-01" db="EMBL/GenBank/DDBJ databases">
        <authorList>
            <consortium name="Pathogen Informatics"/>
        </authorList>
    </citation>
    <scope>NUCLEOTIDE SEQUENCE [LARGE SCALE GENOMIC DNA]</scope>
    <source>
        <strain evidence="11 12">NCTC10184</strain>
    </source>
</reference>
<comment type="similarity">
    <text evidence="3 10">Belongs to the ATPase gamma chain family.</text>
</comment>
<evidence type="ECO:0000256" key="7">
    <source>
        <dbReference type="ARBA" id="ARBA00023136"/>
    </source>
</evidence>
<evidence type="ECO:0000313" key="11">
    <source>
        <dbReference type="EMBL" id="VEU77973.1"/>
    </source>
</evidence>
<evidence type="ECO:0000256" key="8">
    <source>
        <dbReference type="ARBA" id="ARBA00023196"/>
    </source>
</evidence>
<dbReference type="PROSITE" id="PS00153">
    <property type="entry name" value="ATPASE_GAMMA"/>
    <property type="match status" value="1"/>
</dbReference>
<evidence type="ECO:0000313" key="12">
    <source>
        <dbReference type="Proteomes" id="UP000290876"/>
    </source>
</evidence>
<comment type="subunit">
    <text evidence="10">F-type ATPases have 2 components, CF(1) - the catalytic core - and CF(0) - the membrane proton channel. CF(1) has five subunits: alpha(3), beta(3), gamma(1), delta(1), epsilon(1). CF(0) has three main subunits: a, b and c.</text>
</comment>
<evidence type="ECO:0000256" key="3">
    <source>
        <dbReference type="ARBA" id="ARBA00007681"/>
    </source>
</evidence>
<dbReference type="KEGG" id="mcob:NCTC10184_00188"/>
<dbReference type="InterPro" id="IPR035968">
    <property type="entry name" value="ATP_synth_F1_ATPase_gsu"/>
</dbReference>
<keyword evidence="4 10" id="KW-0813">Transport</keyword>
<dbReference type="RefSeq" id="WP_129622827.1">
    <property type="nucleotide sequence ID" value="NZ_LR215043.1"/>
</dbReference>
<comment type="function">
    <text evidence="1 10">Produces ATP from ADP in the presence of a proton gradient across the membrane. The gamma chain is believed to be important in regulating ATPase activity and the flow of protons through the CF(0) complex.</text>
</comment>
<dbReference type="Gene3D" id="3.40.1380.10">
    <property type="match status" value="1"/>
</dbReference>
<keyword evidence="12" id="KW-1185">Reference proteome</keyword>
<dbReference type="GO" id="GO:0045259">
    <property type="term" value="C:proton-transporting ATP synthase complex"/>
    <property type="evidence" value="ECO:0007669"/>
    <property type="project" value="UniProtKB-KW"/>
</dbReference>
<accession>A0A449B9W4</accession>
<keyword evidence="6 10" id="KW-0406">Ion transport</keyword>